<comment type="caution">
    <text evidence="1">The sequence shown here is derived from an EMBL/GenBank/DDBJ whole genome shotgun (WGS) entry which is preliminary data.</text>
</comment>
<accession>M6VC90</accession>
<proteinExistence type="predicted"/>
<reference evidence="1 2" key="1">
    <citation type="submission" date="2013-01" db="EMBL/GenBank/DDBJ databases">
        <authorList>
            <person name="Harkins D.M."/>
            <person name="Durkin A.S."/>
            <person name="Brinkac L.M."/>
            <person name="Haft D.H."/>
            <person name="Selengut J.D."/>
            <person name="Sanka R."/>
            <person name="DePew J."/>
            <person name="Purushe J."/>
            <person name="Matthias M.A."/>
            <person name="Vinetz J.M."/>
            <person name="Sutton G.G."/>
            <person name="Nierman W.C."/>
            <person name="Fouts D.E."/>
        </authorList>
    </citation>
    <scope>NUCLEOTIDE SEQUENCE [LARGE SCALE GENOMIC DNA]</scope>
    <source>
        <strain evidence="1 2">ZUN179</strain>
    </source>
</reference>
<name>M6VC90_9LEPT</name>
<evidence type="ECO:0000313" key="1">
    <source>
        <dbReference type="EMBL" id="EMO47138.1"/>
    </source>
</evidence>
<evidence type="ECO:0000313" key="2">
    <source>
        <dbReference type="Proteomes" id="UP000012160"/>
    </source>
</evidence>
<protein>
    <submittedName>
        <fullName evidence="1">Uncharacterized protein</fullName>
    </submittedName>
</protein>
<gene>
    <name evidence="1" type="ORF">LEP1GSC187_1129</name>
</gene>
<dbReference type="EMBL" id="AHOQ02000011">
    <property type="protein sequence ID" value="EMO47138.1"/>
    <property type="molecule type" value="Genomic_DNA"/>
</dbReference>
<dbReference type="Proteomes" id="UP000012160">
    <property type="component" value="Unassembled WGS sequence"/>
</dbReference>
<sequence>MNKFFRMGIFQGISIKFKDRDLKIKFLHEIAVLRPSIQ</sequence>
<organism evidence="1 2">
    <name type="scientific">Leptospira santarosai str. ZUN179</name>
    <dbReference type="NCBI Taxonomy" id="1049985"/>
    <lineage>
        <taxon>Bacteria</taxon>
        <taxon>Pseudomonadati</taxon>
        <taxon>Spirochaetota</taxon>
        <taxon>Spirochaetia</taxon>
        <taxon>Leptospirales</taxon>
        <taxon>Leptospiraceae</taxon>
        <taxon>Leptospira</taxon>
    </lineage>
</organism>
<dbReference type="AlphaFoldDB" id="M6VC90"/>